<dbReference type="Bgee" id="ENSMODG00000017606">
    <property type="expression patterns" value="Expressed in spermatocyte and 13 other cell types or tissues"/>
</dbReference>
<dbReference type="PANTHER" id="PTHR24114">
    <property type="entry name" value="LEUCINE RICH REPEAT FAMILY PROTEIN"/>
    <property type="match status" value="1"/>
</dbReference>
<accession>F7AHR6</accession>
<dbReference type="RefSeq" id="XP_007490448.1">
    <property type="nucleotide sequence ID" value="XM_007490386.2"/>
</dbReference>
<proteinExistence type="predicted"/>
<feature type="region of interest" description="Disordered" evidence="1">
    <location>
        <begin position="1"/>
        <end position="50"/>
    </location>
</feature>
<protein>
    <submittedName>
        <fullName evidence="2">Leucine rich repeat containing 74B</fullName>
    </submittedName>
</protein>
<keyword evidence="3" id="KW-1185">Reference proteome</keyword>
<dbReference type="HOGENOM" id="CLU_017147_0_0_1"/>
<dbReference type="SUPFAM" id="SSF52047">
    <property type="entry name" value="RNI-like"/>
    <property type="match status" value="1"/>
</dbReference>
<dbReference type="CTD" id="400891"/>
<dbReference type="eggNOG" id="KOG4308">
    <property type="taxonomic scope" value="Eukaryota"/>
</dbReference>
<reference evidence="2 3" key="1">
    <citation type="journal article" date="2007" name="Nature">
        <title>Genome of the marsupial Monodelphis domestica reveals innovation in non-coding sequences.</title>
        <authorList>
            <person name="Mikkelsen T.S."/>
            <person name="Wakefield M.J."/>
            <person name="Aken B."/>
            <person name="Amemiya C.T."/>
            <person name="Chang J.L."/>
            <person name="Duke S."/>
            <person name="Garber M."/>
            <person name="Gentles A.J."/>
            <person name="Goodstadt L."/>
            <person name="Heger A."/>
            <person name="Jurka J."/>
            <person name="Kamal M."/>
            <person name="Mauceli E."/>
            <person name="Searle S.M."/>
            <person name="Sharpe T."/>
            <person name="Baker M.L."/>
            <person name="Batzer M.A."/>
            <person name="Benos P.V."/>
            <person name="Belov K."/>
            <person name="Clamp M."/>
            <person name="Cook A."/>
            <person name="Cuff J."/>
            <person name="Das R."/>
            <person name="Davidow L."/>
            <person name="Deakin J.E."/>
            <person name="Fazzari M.J."/>
            <person name="Glass J.L."/>
            <person name="Grabherr M."/>
            <person name="Greally J.M."/>
            <person name="Gu W."/>
            <person name="Hore T.A."/>
            <person name="Huttley G.A."/>
            <person name="Kleber M."/>
            <person name="Jirtle R.L."/>
            <person name="Koina E."/>
            <person name="Lee J.T."/>
            <person name="Mahony S."/>
            <person name="Marra M.A."/>
            <person name="Miller R.D."/>
            <person name="Nicholls R.D."/>
            <person name="Oda M."/>
            <person name="Papenfuss A.T."/>
            <person name="Parra Z.E."/>
            <person name="Pollock D.D."/>
            <person name="Ray D.A."/>
            <person name="Schein J.E."/>
            <person name="Speed T.P."/>
            <person name="Thompson K."/>
            <person name="VandeBerg J.L."/>
            <person name="Wade C.M."/>
            <person name="Walker J.A."/>
            <person name="Waters P.D."/>
            <person name="Webber C."/>
            <person name="Weidman J.R."/>
            <person name="Xie X."/>
            <person name="Zody M.C."/>
            <person name="Baldwin J."/>
            <person name="Abdouelleil A."/>
            <person name="Abdulkadir J."/>
            <person name="Abebe A."/>
            <person name="Abera B."/>
            <person name="Abreu J."/>
            <person name="Acer S.C."/>
            <person name="Aftuck L."/>
            <person name="Alexander A."/>
            <person name="An P."/>
            <person name="Anderson E."/>
            <person name="Anderson S."/>
            <person name="Arachi H."/>
            <person name="Azer M."/>
            <person name="Bachantsang P."/>
            <person name="Barry A."/>
            <person name="Bayul T."/>
            <person name="Berlin A."/>
            <person name="Bessette D."/>
            <person name="Bloom T."/>
            <person name="Bloom T."/>
            <person name="Boguslavskiy L."/>
            <person name="Bonnet C."/>
            <person name="Boukhgalter B."/>
            <person name="Bourzgui I."/>
            <person name="Brown A."/>
            <person name="Cahill P."/>
            <person name="Channer S."/>
            <person name="Cheshatsang Y."/>
            <person name="Chuda L."/>
            <person name="Citroen M."/>
            <person name="Collymore A."/>
            <person name="Cooke P."/>
            <person name="Costello M."/>
            <person name="D'Aco K."/>
            <person name="Daza R."/>
            <person name="De Haan G."/>
            <person name="DeGray S."/>
            <person name="DeMaso C."/>
            <person name="Dhargay N."/>
            <person name="Dooley K."/>
            <person name="Dooley E."/>
            <person name="Doricent M."/>
            <person name="Dorje P."/>
            <person name="Dorjee K."/>
            <person name="Dupes A."/>
            <person name="Elong R."/>
            <person name="Falk J."/>
            <person name="Farina A."/>
            <person name="Faro S."/>
            <person name="Ferguson D."/>
            <person name="Fisher S."/>
            <person name="Foley C.D."/>
            <person name="Franke A."/>
            <person name="Friedrich D."/>
            <person name="Gadbois L."/>
            <person name="Gearin G."/>
            <person name="Gearin C.R."/>
            <person name="Giannoukos G."/>
            <person name="Goode T."/>
            <person name="Graham J."/>
            <person name="Grandbois E."/>
            <person name="Grewal S."/>
            <person name="Gyaltsen K."/>
            <person name="Hafez N."/>
            <person name="Hagos B."/>
            <person name="Hall J."/>
            <person name="Henson C."/>
            <person name="Hollinger A."/>
            <person name="Honan T."/>
            <person name="Huard M.D."/>
            <person name="Hughes L."/>
            <person name="Hurhula B."/>
            <person name="Husby M.E."/>
            <person name="Kamat A."/>
            <person name="Kanga B."/>
            <person name="Kashin S."/>
            <person name="Khazanovich D."/>
            <person name="Kisner P."/>
            <person name="Lance K."/>
            <person name="Lara M."/>
            <person name="Lee W."/>
            <person name="Lennon N."/>
            <person name="Letendre F."/>
            <person name="LeVine R."/>
            <person name="Lipovsky A."/>
            <person name="Liu X."/>
            <person name="Liu J."/>
            <person name="Liu S."/>
            <person name="Lokyitsang T."/>
            <person name="Lokyitsang Y."/>
            <person name="Lubonja R."/>
            <person name="Lui A."/>
            <person name="MacDonald P."/>
            <person name="Magnisalis V."/>
            <person name="Maru K."/>
            <person name="Matthews C."/>
            <person name="McCusker W."/>
            <person name="McDonough S."/>
            <person name="Mehta T."/>
            <person name="Meldrim J."/>
            <person name="Meneus L."/>
            <person name="Mihai O."/>
            <person name="Mihalev A."/>
            <person name="Mihova T."/>
            <person name="Mittelman R."/>
            <person name="Mlenga V."/>
            <person name="Montmayeur A."/>
            <person name="Mulrain L."/>
            <person name="Navidi A."/>
            <person name="Naylor J."/>
            <person name="Negash T."/>
            <person name="Nguyen T."/>
            <person name="Nguyen N."/>
            <person name="Nicol R."/>
            <person name="Norbu C."/>
            <person name="Norbu N."/>
            <person name="Novod N."/>
            <person name="O'Neill B."/>
            <person name="Osman S."/>
            <person name="Markiewicz E."/>
            <person name="Oyono O.L."/>
            <person name="Patti C."/>
            <person name="Phunkhang P."/>
            <person name="Pierre F."/>
            <person name="Priest M."/>
            <person name="Raghuraman S."/>
            <person name="Rege F."/>
            <person name="Reyes R."/>
            <person name="Rise C."/>
            <person name="Rogov P."/>
            <person name="Ross K."/>
            <person name="Ryan E."/>
            <person name="Settipalli S."/>
            <person name="Shea T."/>
            <person name="Sherpa N."/>
            <person name="Shi L."/>
            <person name="Shih D."/>
            <person name="Sparrow T."/>
            <person name="Spaulding J."/>
            <person name="Stalker J."/>
            <person name="Stange-Thomann N."/>
            <person name="Stavropoulos S."/>
            <person name="Stone C."/>
            <person name="Strader C."/>
            <person name="Tesfaye S."/>
            <person name="Thomson T."/>
            <person name="Thoulutsang Y."/>
            <person name="Thoulutsang D."/>
            <person name="Topham K."/>
            <person name="Topping I."/>
            <person name="Tsamla T."/>
            <person name="Vassiliev H."/>
            <person name="Vo A."/>
            <person name="Wangchuk T."/>
            <person name="Wangdi T."/>
            <person name="Weiand M."/>
            <person name="Wilkinson J."/>
            <person name="Wilson A."/>
            <person name="Yadav S."/>
            <person name="Young G."/>
            <person name="Yu Q."/>
            <person name="Zembek L."/>
            <person name="Zhong D."/>
            <person name="Zimmer A."/>
            <person name="Zwirko Z."/>
            <person name="Jaffe D.B."/>
            <person name="Alvarez P."/>
            <person name="Brockman W."/>
            <person name="Butler J."/>
            <person name="Chin C."/>
            <person name="Gnerre S."/>
            <person name="MacCallum I."/>
            <person name="Graves J.A."/>
            <person name="Ponting C.P."/>
            <person name="Breen M."/>
            <person name="Samollow P.B."/>
            <person name="Lander E.S."/>
            <person name="Lindblad-Toh K."/>
        </authorList>
    </citation>
    <scope>NUCLEOTIDE SEQUENCE [LARGE SCALE GENOMIC DNA]</scope>
</reference>
<dbReference type="GeneID" id="100027548"/>
<name>F7AHR6_MONDO</name>
<evidence type="ECO:0000313" key="3">
    <source>
        <dbReference type="Proteomes" id="UP000002280"/>
    </source>
</evidence>
<dbReference type="OMA" id="QGPEANW"/>
<feature type="region of interest" description="Disordered" evidence="1">
    <location>
        <begin position="110"/>
        <end position="141"/>
    </location>
</feature>
<dbReference type="Gene3D" id="3.80.10.10">
    <property type="entry name" value="Ribonuclease Inhibitor"/>
    <property type="match status" value="2"/>
</dbReference>
<dbReference type="SMART" id="SM00368">
    <property type="entry name" value="LRR_RI"/>
    <property type="match status" value="9"/>
</dbReference>
<dbReference type="Proteomes" id="UP000002280">
    <property type="component" value="Chromosome 3"/>
</dbReference>
<dbReference type="KEGG" id="mdo:100027548"/>
<feature type="compositionally biased region" description="Acidic residues" evidence="1">
    <location>
        <begin position="123"/>
        <end position="133"/>
    </location>
</feature>
<dbReference type="OrthoDB" id="76105at2759"/>
<dbReference type="AlphaFoldDB" id="F7AHR6"/>
<dbReference type="InterPro" id="IPR001611">
    <property type="entry name" value="Leu-rich_rpt"/>
</dbReference>
<dbReference type="PANTHER" id="PTHR24114:SF37">
    <property type="entry name" value="LEUCINE-RICH REPEAT-CONTAINING PROTEIN 74B"/>
    <property type="match status" value="1"/>
</dbReference>
<sequence length="464" mass="50201">MMSDHSRGLGHGVRPLGTVAERKPGPWGDPSGSRMSQRPGPWGLATTSRRPFLLALPEKKEAEKERQKEALRIRNWERTGLEMVLQGALPKAGGTNFPLRYSLFKEEDDDDISVMGSPSEGAYDTESEGGSDSDLDREASAGPYDLTGRSQYLSACEAYGVVPISYFLHHMHDSELTLTHRGLGSQGARALASALISNTSILKLNLSDNWLNDDGAVAIAGMLKENCFITDLDLSDNKLGAKGAKALCSALKENASIRQLRLSGSDLGPQAAKDIADALLVNTKVEVLDLSHNLLDEEAGEKLGPALAENAGIKELNLSWNHLRGMGAVIFTRGVGANTFLRVLDLSYNGFGDPGAAALGEALKVNNVLEELNISNNRISLPGAIRFSSGLRENQTLRILSMGRNPMRNEGCLCILKVIQLNPDSGLEVLDFSDIHLNKDFDELACSMQEAFPRLCIRHGNQPA</sequence>
<dbReference type="InterPro" id="IPR052394">
    <property type="entry name" value="LRR-containing"/>
</dbReference>
<dbReference type="GeneTree" id="ENSGT00940000154297"/>
<dbReference type="InterPro" id="IPR032675">
    <property type="entry name" value="LRR_dom_sf"/>
</dbReference>
<evidence type="ECO:0000313" key="2">
    <source>
        <dbReference type="Ensembl" id="ENSMODP00000021958.3"/>
    </source>
</evidence>
<gene>
    <name evidence="2" type="primary">LRRC74B</name>
</gene>
<dbReference type="FunCoup" id="F7AHR6">
    <property type="interactions" value="11"/>
</dbReference>
<dbReference type="InParanoid" id="F7AHR6"/>
<reference evidence="2" key="3">
    <citation type="submission" date="2025-09" db="UniProtKB">
        <authorList>
            <consortium name="Ensembl"/>
        </authorList>
    </citation>
    <scope>IDENTIFICATION</scope>
</reference>
<reference evidence="2" key="2">
    <citation type="submission" date="2025-08" db="UniProtKB">
        <authorList>
            <consortium name="Ensembl"/>
        </authorList>
    </citation>
    <scope>IDENTIFICATION</scope>
</reference>
<organism evidence="2 3">
    <name type="scientific">Monodelphis domestica</name>
    <name type="common">Gray short-tailed opossum</name>
    <dbReference type="NCBI Taxonomy" id="13616"/>
    <lineage>
        <taxon>Eukaryota</taxon>
        <taxon>Metazoa</taxon>
        <taxon>Chordata</taxon>
        <taxon>Craniata</taxon>
        <taxon>Vertebrata</taxon>
        <taxon>Euteleostomi</taxon>
        <taxon>Mammalia</taxon>
        <taxon>Metatheria</taxon>
        <taxon>Didelphimorphia</taxon>
        <taxon>Didelphidae</taxon>
        <taxon>Monodelphis</taxon>
    </lineage>
</organism>
<dbReference type="Ensembl" id="ENSMODT00000022344.4">
    <property type="protein sequence ID" value="ENSMODP00000021958.3"/>
    <property type="gene ID" value="ENSMODG00000017606.4"/>
</dbReference>
<evidence type="ECO:0000256" key="1">
    <source>
        <dbReference type="SAM" id="MobiDB-lite"/>
    </source>
</evidence>
<dbReference type="Pfam" id="PF13516">
    <property type="entry name" value="LRR_6"/>
    <property type="match status" value="6"/>
</dbReference>